<feature type="transmembrane region" description="Helical" evidence="8">
    <location>
        <begin position="103"/>
        <end position="123"/>
    </location>
</feature>
<dbReference type="InterPro" id="IPR007829">
    <property type="entry name" value="TM2"/>
</dbReference>
<dbReference type="PANTHER" id="PTHR21016:SF4">
    <property type="entry name" value="TM2 DOMAIN-CONTAINING PROTEIN 2"/>
    <property type="match status" value="1"/>
</dbReference>
<dbReference type="Pfam" id="PF05154">
    <property type="entry name" value="TM2"/>
    <property type="match status" value="1"/>
</dbReference>
<feature type="domain" description="TM2" evidence="10">
    <location>
        <begin position="101"/>
        <end position="148"/>
    </location>
</feature>
<evidence type="ECO:0000256" key="9">
    <source>
        <dbReference type="SAM" id="SignalP"/>
    </source>
</evidence>
<feature type="signal peptide" evidence="9">
    <location>
        <begin position="1"/>
        <end position="22"/>
    </location>
</feature>
<evidence type="ECO:0000256" key="7">
    <source>
        <dbReference type="ARBA" id="ARBA00023180"/>
    </source>
</evidence>
<reference evidence="11" key="1">
    <citation type="submission" date="2018-11" db="EMBL/GenBank/DDBJ databases">
        <title>Henneguya salminicola genome and transcriptome.</title>
        <authorList>
            <person name="Yahalomi D."/>
            <person name="Atkinson S.D."/>
            <person name="Neuhof M."/>
            <person name="Chang E.S."/>
            <person name="Philippe H."/>
            <person name="Cartwright P."/>
            <person name="Bartholomew J.L."/>
            <person name="Huchon D."/>
        </authorList>
    </citation>
    <scope>NUCLEOTIDE SEQUENCE</scope>
    <source>
        <strain evidence="11">Hz1</strain>
        <tissue evidence="11">Whole</tissue>
    </source>
</reference>
<evidence type="ECO:0000256" key="6">
    <source>
        <dbReference type="ARBA" id="ARBA00023136"/>
    </source>
</evidence>
<evidence type="ECO:0000256" key="1">
    <source>
        <dbReference type="ARBA" id="ARBA00004141"/>
    </source>
</evidence>
<accession>A0A6G3MKK3</accession>
<keyword evidence="6 8" id="KW-0472">Membrane</keyword>
<sequence>MRKHYLNSIMILFWIFRIEVNSIRNMINCKDLPKRFFECERVEIIPKKQIVNKTNQCHRPVSPRYENMTFVDVSCQLLAGIQCNGDPMQIKTVPCIEHGVKSYQYALLFSIFMGFTGADRLYLGHISIGVLKLLTGGVFGILWVTDIIQILIGWLISADNRDWLPCYI</sequence>
<comment type="subcellular location">
    <subcellularLocation>
        <location evidence="1">Membrane</location>
        <topology evidence="1">Multi-pass membrane protein</topology>
    </subcellularLocation>
</comment>
<keyword evidence="7" id="KW-0325">Glycoprotein</keyword>
<dbReference type="InterPro" id="IPR050932">
    <property type="entry name" value="TM2D1-3-like"/>
</dbReference>
<dbReference type="AlphaFoldDB" id="A0A6G3MKK3"/>
<evidence type="ECO:0000259" key="10">
    <source>
        <dbReference type="Pfam" id="PF05154"/>
    </source>
</evidence>
<feature type="chain" id="PRO_5026213730" evidence="9">
    <location>
        <begin position="23"/>
        <end position="168"/>
    </location>
</feature>
<evidence type="ECO:0000256" key="5">
    <source>
        <dbReference type="ARBA" id="ARBA00022989"/>
    </source>
</evidence>
<feature type="transmembrane region" description="Helical" evidence="8">
    <location>
        <begin position="130"/>
        <end position="156"/>
    </location>
</feature>
<dbReference type="EMBL" id="GHBP01009406">
    <property type="protein sequence ID" value="NDJ94547.1"/>
    <property type="molecule type" value="Transcribed_RNA"/>
</dbReference>
<evidence type="ECO:0000256" key="3">
    <source>
        <dbReference type="ARBA" id="ARBA00022692"/>
    </source>
</evidence>
<keyword evidence="3 8" id="KW-0812">Transmembrane</keyword>
<proteinExistence type="inferred from homology"/>
<evidence type="ECO:0000256" key="8">
    <source>
        <dbReference type="SAM" id="Phobius"/>
    </source>
</evidence>
<keyword evidence="5 8" id="KW-1133">Transmembrane helix</keyword>
<protein>
    <submittedName>
        <fullName evidence="11">TM2 domain-containing protein C02F513 (Trinotate prediction)</fullName>
    </submittedName>
</protein>
<dbReference type="PANTHER" id="PTHR21016">
    <property type="entry name" value="BETA-AMYLOID BINDING PROTEIN-RELATED"/>
    <property type="match status" value="1"/>
</dbReference>
<name>A0A6G3MKK3_HENSL</name>
<evidence type="ECO:0000256" key="4">
    <source>
        <dbReference type="ARBA" id="ARBA00022729"/>
    </source>
</evidence>
<evidence type="ECO:0000313" key="11">
    <source>
        <dbReference type="EMBL" id="NDJ94547.1"/>
    </source>
</evidence>
<comment type="similarity">
    <text evidence="2">Belongs to the TM2 family.</text>
</comment>
<dbReference type="GO" id="GO:0016020">
    <property type="term" value="C:membrane"/>
    <property type="evidence" value="ECO:0007669"/>
    <property type="project" value="UniProtKB-SubCell"/>
</dbReference>
<evidence type="ECO:0000256" key="2">
    <source>
        <dbReference type="ARBA" id="ARBA00008284"/>
    </source>
</evidence>
<organism evidence="11">
    <name type="scientific">Henneguya salminicola</name>
    <name type="common">Myxosporean</name>
    <dbReference type="NCBI Taxonomy" id="69463"/>
    <lineage>
        <taxon>Eukaryota</taxon>
        <taxon>Metazoa</taxon>
        <taxon>Cnidaria</taxon>
        <taxon>Myxozoa</taxon>
        <taxon>Myxosporea</taxon>
        <taxon>Bivalvulida</taxon>
        <taxon>Platysporina</taxon>
        <taxon>Myxobolidae</taxon>
        <taxon>Henneguya</taxon>
    </lineage>
</organism>
<keyword evidence="4 9" id="KW-0732">Signal</keyword>